<feature type="region of interest" description="Disordered" evidence="1">
    <location>
        <begin position="77"/>
        <end position="101"/>
    </location>
</feature>
<comment type="caution">
    <text evidence="2">The sequence shown here is derived from an EMBL/GenBank/DDBJ whole genome shotgun (WGS) entry which is preliminary data.</text>
</comment>
<dbReference type="AlphaFoldDB" id="A0A423HIV8"/>
<name>A0A423HIV8_9PSED</name>
<sequence length="101" mass="10995">MKITLFPNARRPYLCPHQTALAKREGFQDVQQYGYCSAFVLSSLILSPMAMAEESQSFVAQNVARAQAFDQHQAEVMAKAQAASQAPQAATSQAQASEKDS</sequence>
<evidence type="ECO:0000313" key="3">
    <source>
        <dbReference type="Proteomes" id="UP000285636"/>
    </source>
</evidence>
<proteinExistence type="predicted"/>
<dbReference type="EMBL" id="MOBK01000097">
    <property type="protein sequence ID" value="RON13115.1"/>
    <property type="molecule type" value="Genomic_DNA"/>
</dbReference>
<organism evidence="2 3">
    <name type="scientific">Pseudomonas brassicacearum</name>
    <dbReference type="NCBI Taxonomy" id="930166"/>
    <lineage>
        <taxon>Bacteria</taxon>
        <taxon>Pseudomonadati</taxon>
        <taxon>Pseudomonadota</taxon>
        <taxon>Gammaproteobacteria</taxon>
        <taxon>Pseudomonadales</taxon>
        <taxon>Pseudomonadaceae</taxon>
        <taxon>Pseudomonas</taxon>
    </lineage>
</organism>
<accession>A0A423HIV8</accession>
<evidence type="ECO:0000313" key="2">
    <source>
        <dbReference type="EMBL" id="RON13115.1"/>
    </source>
</evidence>
<reference evidence="2 3" key="1">
    <citation type="submission" date="2016-10" db="EMBL/GenBank/DDBJ databases">
        <title>Comparative genome analysis of multiple Pseudomonas spp. focuses on biocontrol and plant growth promoting traits.</title>
        <authorList>
            <person name="Tao X.-Y."/>
            <person name="Taylor C.G."/>
        </authorList>
    </citation>
    <scope>NUCLEOTIDE SEQUENCE [LARGE SCALE GENOMIC DNA]</scope>
    <source>
        <strain evidence="2 3">38D7</strain>
    </source>
</reference>
<evidence type="ECO:0000256" key="1">
    <source>
        <dbReference type="SAM" id="MobiDB-lite"/>
    </source>
</evidence>
<protein>
    <submittedName>
        <fullName evidence="2">Uncharacterized protein</fullName>
    </submittedName>
</protein>
<dbReference type="Proteomes" id="UP000285636">
    <property type="component" value="Unassembled WGS sequence"/>
</dbReference>
<gene>
    <name evidence="2" type="ORF">BK660_28845</name>
</gene>